<dbReference type="Proteomes" id="UP000663852">
    <property type="component" value="Unassembled WGS sequence"/>
</dbReference>
<proteinExistence type="predicted"/>
<evidence type="ECO:0000259" key="1">
    <source>
        <dbReference type="PROSITE" id="PS51886"/>
    </source>
</evidence>
<dbReference type="OrthoDB" id="9984961at2759"/>
<dbReference type="Proteomes" id="UP000663828">
    <property type="component" value="Unassembled WGS sequence"/>
</dbReference>
<feature type="domain" description="TLDc" evidence="1">
    <location>
        <begin position="189"/>
        <end position="361"/>
    </location>
</feature>
<evidence type="ECO:0000313" key="2">
    <source>
        <dbReference type="EMBL" id="CAF0824906.1"/>
    </source>
</evidence>
<reference evidence="2" key="1">
    <citation type="submission" date="2021-02" db="EMBL/GenBank/DDBJ databases">
        <authorList>
            <person name="Nowell W R."/>
        </authorList>
    </citation>
    <scope>NUCLEOTIDE SEQUENCE</scope>
</reference>
<evidence type="ECO:0000313" key="4">
    <source>
        <dbReference type="Proteomes" id="UP000663828"/>
    </source>
</evidence>
<dbReference type="EMBL" id="CAJNOR010000170">
    <property type="protein sequence ID" value="CAF0826004.1"/>
    <property type="molecule type" value="Genomic_DNA"/>
</dbReference>
<gene>
    <name evidence="2" type="ORF">EDS130_LOCUS6037</name>
    <name evidence="3" type="ORF">XAT740_LOCUS4210</name>
</gene>
<dbReference type="PANTHER" id="PTHR23354">
    <property type="entry name" value="NUCLEOLAR PROTEIN 7/ESTROGEN RECEPTOR COACTIVATOR-RELATED"/>
    <property type="match status" value="1"/>
</dbReference>
<evidence type="ECO:0000313" key="5">
    <source>
        <dbReference type="Proteomes" id="UP000663852"/>
    </source>
</evidence>
<sequence>MAFAIDSIEINMCSAPGCKRDANALCLHCDKHVCTKHYLEHVKITNDELLPLADQLNTIINTLQELNVMEASQVAIEQLEYWRQDSHERIDKLFEEKKRFVHKIIQSKLDEERLFSKQLNHVIQQHIEQSDASYQQVEKFKKDTGTLTARCTNLTQPDFCHVDIEPIELRYHSLKIQVRQCSYFTGDGTLLCFEHQVLLNEWVGLKEQRWQLVYKAKRDGFKTEDFHRCSNNQGPTLTVIQSKENGWLFGGYTFQSWTSSVQYVEDKNNPFLFTLINPHNILPTQYFIRPEYTEFAAVHGDMYGPTFGGGFDLHVCNESNKVLGSYFKFPVSYSDTTGKGALTFTGTDQFQTSDIEIYRYD</sequence>
<dbReference type="InterPro" id="IPR006571">
    <property type="entry name" value="TLDc_dom"/>
</dbReference>
<organism evidence="2 5">
    <name type="scientific">Adineta ricciae</name>
    <name type="common">Rotifer</name>
    <dbReference type="NCBI Taxonomy" id="249248"/>
    <lineage>
        <taxon>Eukaryota</taxon>
        <taxon>Metazoa</taxon>
        <taxon>Spiralia</taxon>
        <taxon>Gnathifera</taxon>
        <taxon>Rotifera</taxon>
        <taxon>Eurotatoria</taxon>
        <taxon>Bdelloidea</taxon>
        <taxon>Adinetida</taxon>
        <taxon>Adinetidae</taxon>
        <taxon>Adineta</taxon>
    </lineage>
</organism>
<dbReference type="AlphaFoldDB" id="A0A813UKC8"/>
<dbReference type="Pfam" id="PF07534">
    <property type="entry name" value="TLD"/>
    <property type="match status" value="1"/>
</dbReference>
<evidence type="ECO:0000313" key="3">
    <source>
        <dbReference type="EMBL" id="CAF0826004.1"/>
    </source>
</evidence>
<accession>A0A813UKC8</accession>
<protein>
    <recommendedName>
        <fullName evidence="1">TLDc domain-containing protein</fullName>
    </recommendedName>
</protein>
<dbReference type="PROSITE" id="PS51886">
    <property type="entry name" value="TLDC"/>
    <property type="match status" value="1"/>
</dbReference>
<keyword evidence="4" id="KW-1185">Reference proteome</keyword>
<name>A0A813UKC8_ADIRI</name>
<comment type="caution">
    <text evidence="2">The sequence shown here is derived from an EMBL/GenBank/DDBJ whole genome shotgun (WGS) entry which is preliminary data.</text>
</comment>
<dbReference type="EMBL" id="CAJNOJ010000017">
    <property type="protein sequence ID" value="CAF0824906.1"/>
    <property type="molecule type" value="Genomic_DNA"/>
</dbReference>
<dbReference type="SMART" id="SM00584">
    <property type="entry name" value="TLDc"/>
    <property type="match status" value="1"/>
</dbReference>